<name>A0A1T4LJ73_9FIRM</name>
<evidence type="ECO:0000313" key="1">
    <source>
        <dbReference type="EMBL" id="SJZ54666.1"/>
    </source>
</evidence>
<dbReference type="Pfam" id="PF04463">
    <property type="entry name" value="2-thiour_desulf"/>
    <property type="match status" value="1"/>
</dbReference>
<protein>
    <submittedName>
        <fullName evidence="1">Uncharacterized conserved protein YbbK, DUF523 family</fullName>
    </submittedName>
</protein>
<dbReference type="PANTHER" id="PTHR30087">
    <property type="entry name" value="INNER MEMBRANE PROTEIN"/>
    <property type="match status" value="1"/>
</dbReference>
<keyword evidence="2" id="KW-1185">Reference proteome</keyword>
<gene>
    <name evidence="1" type="ORF">SAMN02745191_0912</name>
</gene>
<evidence type="ECO:0000313" key="2">
    <source>
        <dbReference type="Proteomes" id="UP000243297"/>
    </source>
</evidence>
<dbReference type="RefSeq" id="WP_078711338.1">
    <property type="nucleotide sequence ID" value="NZ_FUWY01000002.1"/>
</dbReference>
<sequence length="141" mass="15490">MKVVSACLAGCNCKYNGDNCLIAEIKELVDRHEAITVCPEVLGGLPIPREPAERVGEQVLSISGNDVTEAYRLGAKKTLELCEEVKATEVIFKSKSPSCGKSWIYDGNFNHTVVHGHGVTVELLLKHGYRVLTEDEYKKEG</sequence>
<dbReference type="STRING" id="118967.SAMN02745191_0912"/>
<dbReference type="AlphaFoldDB" id="A0A1T4LJ73"/>
<dbReference type="PANTHER" id="PTHR30087:SF1">
    <property type="entry name" value="HYPOTHETICAL CYTOSOLIC PROTEIN"/>
    <property type="match status" value="1"/>
</dbReference>
<dbReference type="EMBL" id="FUWY01000002">
    <property type="protein sequence ID" value="SJZ54666.1"/>
    <property type="molecule type" value="Genomic_DNA"/>
</dbReference>
<dbReference type="Proteomes" id="UP000243297">
    <property type="component" value="Unassembled WGS sequence"/>
</dbReference>
<proteinExistence type="predicted"/>
<reference evidence="2" key="1">
    <citation type="submission" date="2017-02" db="EMBL/GenBank/DDBJ databases">
        <authorList>
            <person name="Varghese N."/>
            <person name="Submissions S."/>
        </authorList>
    </citation>
    <scope>NUCLEOTIDE SEQUENCE [LARGE SCALE GENOMIC DNA]</scope>
    <source>
        <strain evidence="2">ATCC 25662</strain>
    </source>
</reference>
<dbReference type="OrthoDB" id="9797779at2"/>
<accession>A0A1T4LJ73</accession>
<dbReference type="InterPro" id="IPR007553">
    <property type="entry name" value="2-thiour_desulf"/>
</dbReference>
<organism evidence="1 2">
    <name type="scientific">Anaerorhabdus furcosa</name>
    <dbReference type="NCBI Taxonomy" id="118967"/>
    <lineage>
        <taxon>Bacteria</taxon>
        <taxon>Bacillati</taxon>
        <taxon>Bacillota</taxon>
        <taxon>Erysipelotrichia</taxon>
        <taxon>Erysipelotrichales</taxon>
        <taxon>Erysipelotrichaceae</taxon>
        <taxon>Anaerorhabdus</taxon>
    </lineage>
</organism>